<sequence>MVHIFNTLSVAVLVAAMSVSALPYHDSGSSVPSGDSSDQGPGNYDPSKLIYFSNPNKDTMWAQGDRVFFNWRNALEGSAQIWVTSKDDDDSEPVLVIKDVDTRNGNDDCTCDRGSRNEVCGRVIWIVPEDLPDGKYQALLVLNNESSLGPTYSDYFTIKHNNIDGDDGDDDDDDDDDGDRLYGTEKGSGTTAHHGDSTA</sequence>
<name>A0A5C3E4P3_9BASI</name>
<keyword evidence="2" id="KW-0732">Signal</keyword>
<accession>A0A5C3E4P3</accession>
<feature type="region of interest" description="Disordered" evidence="1">
    <location>
        <begin position="26"/>
        <end position="48"/>
    </location>
</feature>
<feature type="compositionally biased region" description="Low complexity" evidence="1">
    <location>
        <begin position="26"/>
        <end position="42"/>
    </location>
</feature>
<feature type="signal peptide" evidence="2">
    <location>
        <begin position="1"/>
        <end position="21"/>
    </location>
</feature>
<evidence type="ECO:0000313" key="3">
    <source>
        <dbReference type="EMBL" id="SPO24546.1"/>
    </source>
</evidence>
<keyword evidence="4" id="KW-1185">Reference proteome</keyword>
<proteinExistence type="predicted"/>
<evidence type="ECO:0000256" key="2">
    <source>
        <dbReference type="SAM" id="SignalP"/>
    </source>
</evidence>
<reference evidence="3 4" key="1">
    <citation type="submission" date="2018-03" db="EMBL/GenBank/DDBJ databases">
        <authorList>
            <person name="Guldener U."/>
        </authorList>
    </citation>
    <scope>NUCLEOTIDE SEQUENCE [LARGE SCALE GENOMIC DNA]</scope>
    <source>
        <strain evidence="3 4">NBRC100155</strain>
    </source>
</reference>
<feature type="compositionally biased region" description="Acidic residues" evidence="1">
    <location>
        <begin position="164"/>
        <end position="178"/>
    </location>
</feature>
<protein>
    <submittedName>
        <fullName evidence="3">Uncharacterized protein</fullName>
    </submittedName>
</protein>
<dbReference type="EMBL" id="OOIN01000007">
    <property type="protein sequence ID" value="SPO24546.1"/>
    <property type="molecule type" value="Genomic_DNA"/>
</dbReference>
<gene>
    <name evidence="3" type="ORF">UTRI_03815</name>
</gene>
<feature type="region of interest" description="Disordered" evidence="1">
    <location>
        <begin position="161"/>
        <end position="199"/>
    </location>
</feature>
<dbReference type="OrthoDB" id="10467286at2759"/>
<organism evidence="3 4">
    <name type="scientific">Ustilago trichophora</name>
    <dbReference type="NCBI Taxonomy" id="86804"/>
    <lineage>
        <taxon>Eukaryota</taxon>
        <taxon>Fungi</taxon>
        <taxon>Dikarya</taxon>
        <taxon>Basidiomycota</taxon>
        <taxon>Ustilaginomycotina</taxon>
        <taxon>Ustilaginomycetes</taxon>
        <taxon>Ustilaginales</taxon>
        <taxon>Ustilaginaceae</taxon>
        <taxon>Ustilago</taxon>
    </lineage>
</organism>
<feature type="chain" id="PRO_5022783759" evidence="2">
    <location>
        <begin position="22"/>
        <end position="199"/>
    </location>
</feature>
<evidence type="ECO:0000256" key="1">
    <source>
        <dbReference type="SAM" id="MobiDB-lite"/>
    </source>
</evidence>
<dbReference type="Proteomes" id="UP000324022">
    <property type="component" value="Unassembled WGS sequence"/>
</dbReference>
<evidence type="ECO:0000313" key="4">
    <source>
        <dbReference type="Proteomes" id="UP000324022"/>
    </source>
</evidence>
<dbReference type="AlphaFoldDB" id="A0A5C3E4P3"/>